<dbReference type="AlphaFoldDB" id="A0A9X2KV66"/>
<gene>
    <name evidence="1" type="ORF">M6D89_14995</name>
</gene>
<comment type="caution">
    <text evidence="1">The sequence shown here is derived from an EMBL/GenBank/DDBJ whole genome shotgun (WGS) entry which is preliminary data.</text>
</comment>
<evidence type="ECO:0000313" key="2">
    <source>
        <dbReference type="Proteomes" id="UP001139319"/>
    </source>
</evidence>
<dbReference type="Proteomes" id="UP001139319">
    <property type="component" value="Unassembled WGS sequence"/>
</dbReference>
<protein>
    <submittedName>
        <fullName evidence="1">Uncharacterized protein</fullName>
    </submittedName>
</protein>
<evidence type="ECO:0000313" key="1">
    <source>
        <dbReference type="EMBL" id="MCP8900613.1"/>
    </source>
</evidence>
<keyword evidence="2" id="KW-1185">Reference proteome</keyword>
<sequence>MPLLLKLGSSAAGFGLPPAGGQALFSLKATVVSTELAWLELEVLLSGDELTGLELMALLLDTELAASSEAVDEVLVAD</sequence>
<accession>A0A9X2KV66</accession>
<dbReference type="EMBL" id="JAMFTH010000006">
    <property type="protein sequence ID" value="MCP8900613.1"/>
    <property type="molecule type" value="Genomic_DNA"/>
</dbReference>
<organism evidence="1 2">
    <name type="scientific">Gilvimarinus xylanilyticus</name>
    <dbReference type="NCBI Taxonomy" id="2944139"/>
    <lineage>
        <taxon>Bacteria</taxon>
        <taxon>Pseudomonadati</taxon>
        <taxon>Pseudomonadota</taxon>
        <taxon>Gammaproteobacteria</taxon>
        <taxon>Cellvibrionales</taxon>
        <taxon>Cellvibrionaceae</taxon>
        <taxon>Gilvimarinus</taxon>
    </lineage>
</organism>
<reference evidence="1" key="1">
    <citation type="submission" date="2022-05" db="EMBL/GenBank/DDBJ databases">
        <authorList>
            <person name="Sun H.-N."/>
        </authorList>
    </citation>
    <scope>NUCLEOTIDE SEQUENCE</scope>
    <source>
        <strain evidence="1">HB14</strain>
    </source>
</reference>
<name>A0A9X2KV66_9GAMM</name>
<reference evidence="1" key="2">
    <citation type="submission" date="2023-01" db="EMBL/GenBank/DDBJ databases">
        <title>Gilvimarinus xylanilyticus HB14 isolated from Caulerpa lentillifera aquaculture base in Hainan, China.</title>
        <authorList>
            <person name="Zhang Y.-J."/>
        </authorList>
    </citation>
    <scope>NUCLEOTIDE SEQUENCE</scope>
    <source>
        <strain evidence="1">HB14</strain>
    </source>
</reference>
<dbReference type="RefSeq" id="WP_253968907.1">
    <property type="nucleotide sequence ID" value="NZ_JAMFTH010000006.1"/>
</dbReference>
<proteinExistence type="predicted"/>